<dbReference type="InterPro" id="IPR039420">
    <property type="entry name" value="WalR-like"/>
</dbReference>
<keyword evidence="1 6" id="KW-0597">Phosphoprotein</keyword>
<dbReference type="SMART" id="SM00448">
    <property type="entry name" value="REC"/>
    <property type="match status" value="1"/>
</dbReference>
<dbReference type="InterPro" id="IPR001867">
    <property type="entry name" value="OmpR/PhoB-type_DNA-bd"/>
</dbReference>
<evidence type="ECO:0000256" key="4">
    <source>
        <dbReference type="ARBA" id="ARBA00023125"/>
    </source>
</evidence>
<dbReference type="CDD" id="cd00383">
    <property type="entry name" value="trans_reg_C"/>
    <property type="match status" value="1"/>
</dbReference>
<dbReference type="GO" id="GO:0000156">
    <property type="term" value="F:phosphorelay response regulator activity"/>
    <property type="evidence" value="ECO:0007669"/>
    <property type="project" value="TreeGrafter"/>
</dbReference>
<feature type="DNA-binding region" description="OmpR/PhoB-type" evidence="7">
    <location>
        <begin position="137"/>
        <end position="236"/>
    </location>
</feature>
<dbReference type="Pfam" id="PF00486">
    <property type="entry name" value="Trans_reg_C"/>
    <property type="match status" value="1"/>
</dbReference>
<dbReference type="PANTHER" id="PTHR48111:SF21">
    <property type="entry name" value="DNA-BINDING DUAL MASTER TRANSCRIPTIONAL REGULATOR RPAA"/>
    <property type="match status" value="1"/>
</dbReference>
<feature type="modified residue" description="4-aspartylphosphate" evidence="6">
    <location>
        <position position="59"/>
    </location>
</feature>
<dbReference type="CDD" id="cd17574">
    <property type="entry name" value="REC_OmpR"/>
    <property type="match status" value="1"/>
</dbReference>
<evidence type="ECO:0000313" key="10">
    <source>
        <dbReference type="EMBL" id="HFI92463.1"/>
    </source>
</evidence>
<gene>
    <name evidence="10" type="ORF">ENS31_13180</name>
</gene>
<name>A0A7V3E8I9_9BACT</name>
<dbReference type="SMART" id="SM00862">
    <property type="entry name" value="Trans_reg_C"/>
    <property type="match status" value="1"/>
</dbReference>
<keyword evidence="2" id="KW-0902">Two-component regulatory system</keyword>
<evidence type="ECO:0000256" key="7">
    <source>
        <dbReference type="PROSITE-ProRule" id="PRU01091"/>
    </source>
</evidence>
<dbReference type="Gene3D" id="1.10.10.10">
    <property type="entry name" value="Winged helix-like DNA-binding domain superfamily/Winged helix DNA-binding domain"/>
    <property type="match status" value="1"/>
</dbReference>
<dbReference type="Pfam" id="PF00072">
    <property type="entry name" value="Response_reg"/>
    <property type="match status" value="1"/>
</dbReference>
<evidence type="ECO:0000256" key="3">
    <source>
        <dbReference type="ARBA" id="ARBA00023015"/>
    </source>
</evidence>
<evidence type="ECO:0000256" key="5">
    <source>
        <dbReference type="ARBA" id="ARBA00023163"/>
    </source>
</evidence>
<dbReference type="InterPro" id="IPR036388">
    <property type="entry name" value="WH-like_DNA-bd_sf"/>
</dbReference>
<dbReference type="FunFam" id="3.40.50.2300:FF:000001">
    <property type="entry name" value="DNA-binding response regulator PhoB"/>
    <property type="match status" value="1"/>
</dbReference>
<dbReference type="GO" id="GO:0032993">
    <property type="term" value="C:protein-DNA complex"/>
    <property type="evidence" value="ECO:0007669"/>
    <property type="project" value="TreeGrafter"/>
</dbReference>
<dbReference type="PROSITE" id="PS51755">
    <property type="entry name" value="OMPR_PHOB"/>
    <property type="match status" value="1"/>
</dbReference>
<keyword evidence="3" id="KW-0805">Transcription regulation</keyword>
<evidence type="ECO:0000256" key="1">
    <source>
        <dbReference type="ARBA" id="ARBA00022553"/>
    </source>
</evidence>
<dbReference type="RefSeq" id="WP_304145423.1">
    <property type="nucleotide sequence ID" value="NZ_JAOAIE010000055.1"/>
</dbReference>
<proteinExistence type="predicted"/>
<evidence type="ECO:0000256" key="2">
    <source>
        <dbReference type="ARBA" id="ARBA00023012"/>
    </source>
</evidence>
<evidence type="ECO:0000259" key="8">
    <source>
        <dbReference type="PROSITE" id="PS50110"/>
    </source>
</evidence>
<evidence type="ECO:0000259" key="9">
    <source>
        <dbReference type="PROSITE" id="PS51755"/>
    </source>
</evidence>
<dbReference type="InterPro" id="IPR001789">
    <property type="entry name" value="Sig_transdc_resp-reg_receiver"/>
</dbReference>
<dbReference type="SUPFAM" id="SSF52172">
    <property type="entry name" value="CheY-like"/>
    <property type="match status" value="1"/>
</dbReference>
<dbReference type="PANTHER" id="PTHR48111">
    <property type="entry name" value="REGULATOR OF RPOS"/>
    <property type="match status" value="1"/>
</dbReference>
<evidence type="ECO:0000256" key="6">
    <source>
        <dbReference type="PROSITE-ProRule" id="PRU00169"/>
    </source>
</evidence>
<dbReference type="EMBL" id="DSUJ01000011">
    <property type="protein sequence ID" value="HFI92463.1"/>
    <property type="molecule type" value="Genomic_DNA"/>
</dbReference>
<dbReference type="Gene3D" id="6.10.250.690">
    <property type="match status" value="1"/>
</dbReference>
<keyword evidence="4 7" id="KW-0238">DNA-binding</keyword>
<feature type="domain" description="Response regulatory" evidence="8">
    <location>
        <begin position="10"/>
        <end position="124"/>
    </location>
</feature>
<dbReference type="PROSITE" id="PS50110">
    <property type="entry name" value="RESPONSE_REGULATORY"/>
    <property type="match status" value="1"/>
</dbReference>
<dbReference type="GO" id="GO:0000976">
    <property type="term" value="F:transcription cis-regulatory region binding"/>
    <property type="evidence" value="ECO:0007669"/>
    <property type="project" value="TreeGrafter"/>
</dbReference>
<organism evidence="10">
    <name type="scientific">Ignavibacterium album</name>
    <dbReference type="NCBI Taxonomy" id="591197"/>
    <lineage>
        <taxon>Bacteria</taxon>
        <taxon>Pseudomonadati</taxon>
        <taxon>Ignavibacteriota</taxon>
        <taxon>Ignavibacteria</taxon>
        <taxon>Ignavibacteriales</taxon>
        <taxon>Ignavibacteriaceae</taxon>
        <taxon>Ignavibacterium</taxon>
    </lineage>
</organism>
<dbReference type="GO" id="GO:0005829">
    <property type="term" value="C:cytosol"/>
    <property type="evidence" value="ECO:0007669"/>
    <property type="project" value="TreeGrafter"/>
</dbReference>
<dbReference type="InterPro" id="IPR016032">
    <property type="entry name" value="Sig_transdc_resp-reg_C-effctor"/>
</dbReference>
<feature type="domain" description="OmpR/PhoB-type" evidence="9">
    <location>
        <begin position="137"/>
        <end position="236"/>
    </location>
</feature>
<keyword evidence="5" id="KW-0804">Transcription</keyword>
<sequence length="240" mass="27966">MSDENKINAKILLVEDEESLATGLEYNLSEEGYEVDWAKDGKQAIEKFNKAEYDLIILDIMLPYQNGFEVAKVVREKDPQIPILMLTARTTIDDKVKGLETGADDYITKPFHLQELLLRIKGMLRRKNWYLKSVKQNPVYKIGKSEINFDNLKCKKGKQEFSLTHFEAILLRYLIENKGRIISRKELLENVWNLNPEVETRTVDIFISRLRKHFEDDPSNPVYIKSIRSSGYIFDTGETE</sequence>
<dbReference type="GO" id="GO:0006355">
    <property type="term" value="P:regulation of DNA-templated transcription"/>
    <property type="evidence" value="ECO:0007669"/>
    <property type="project" value="InterPro"/>
</dbReference>
<dbReference type="AlphaFoldDB" id="A0A7V3E8I9"/>
<comment type="caution">
    <text evidence="10">The sequence shown here is derived from an EMBL/GenBank/DDBJ whole genome shotgun (WGS) entry which is preliminary data.</text>
</comment>
<dbReference type="SUPFAM" id="SSF46894">
    <property type="entry name" value="C-terminal effector domain of the bipartite response regulators"/>
    <property type="match status" value="1"/>
</dbReference>
<dbReference type="InterPro" id="IPR011006">
    <property type="entry name" value="CheY-like_superfamily"/>
</dbReference>
<reference evidence="10" key="1">
    <citation type="journal article" date="2020" name="mSystems">
        <title>Genome- and Community-Level Interaction Insights into Carbon Utilization and Element Cycling Functions of Hydrothermarchaeota in Hydrothermal Sediment.</title>
        <authorList>
            <person name="Zhou Z."/>
            <person name="Liu Y."/>
            <person name="Xu W."/>
            <person name="Pan J."/>
            <person name="Luo Z.H."/>
            <person name="Li M."/>
        </authorList>
    </citation>
    <scope>NUCLEOTIDE SEQUENCE [LARGE SCALE GENOMIC DNA]</scope>
    <source>
        <strain evidence="10">SpSt-479</strain>
    </source>
</reference>
<dbReference type="Gene3D" id="3.40.50.2300">
    <property type="match status" value="1"/>
</dbReference>
<accession>A0A7V3E8I9</accession>
<protein>
    <submittedName>
        <fullName evidence="10">Response regulator transcription factor</fullName>
    </submittedName>
</protein>